<accession>Q757I3</accession>
<dbReference type="KEGG" id="ago:AGOS_AER030C"/>
<dbReference type="InterPro" id="IPR027815">
    <property type="entry name" value="CSC1/OSCA1-like_cyt"/>
</dbReference>
<evidence type="ECO:0000256" key="2">
    <source>
        <dbReference type="ARBA" id="ARBA00007779"/>
    </source>
</evidence>
<feature type="transmembrane region" description="Helical" evidence="7">
    <location>
        <begin position="667"/>
        <end position="684"/>
    </location>
</feature>
<gene>
    <name evidence="12" type="ORF">AGOS_AER030C</name>
</gene>
<dbReference type="InterPro" id="IPR032880">
    <property type="entry name" value="CSC1/OSCA1-like_N"/>
</dbReference>
<feature type="transmembrane region" description="Helical" evidence="7">
    <location>
        <begin position="16"/>
        <end position="37"/>
    </location>
</feature>
<proteinExistence type="inferred from homology"/>
<evidence type="ECO:0000259" key="10">
    <source>
        <dbReference type="Pfam" id="PF13967"/>
    </source>
</evidence>
<feature type="domain" description="CSC1/OSCA1-like N-terminal transmembrane" evidence="10">
    <location>
        <begin position="15"/>
        <end position="166"/>
    </location>
</feature>
<evidence type="ECO:0000256" key="7">
    <source>
        <dbReference type="SAM" id="Phobius"/>
    </source>
</evidence>
<feature type="transmembrane region" description="Helical" evidence="7">
    <location>
        <begin position="145"/>
        <end position="164"/>
    </location>
</feature>
<keyword evidence="4 7" id="KW-0812">Transmembrane</keyword>
<sequence>MADANDSSDSNSTSSFVSALILYGIIGLVYTLIFLALRKRYRRVYEPRTLDDVRTLQPSERVESAPAGYVWWLPHLLYKPHKSLLQHMGVDAYFFARYLAVFGTLALIGCFILLPILLPVNAAGGRHLRGFERISFSNVAMSRRLYAHVFLSWIFFGLVLYVIYRELYYYVSMRQALQTSPYYSSLLQSRTVLFTDVRGGTDAESVLRGAFTGVEEVVYAKDHTELRKLVKERNKTANKYESALNKVVNKSVKVRRKAELKGNTVLQQREDLKDDDFERYVKKRPTHRLGKIPCVGEKVDTLKHCASRLGSLNSRVKSEQEEWETSQPLNTCFVIFSTQRDAQEAYQRAPVALPKGSYDRCIIGCAPDDVNWDSLSMSKSVRRSKRLVGNSILTAMIIFWAIPVAVVGCISNINFLTEKVHFLRFINNLPDVLMGLITSLLPTIMLAVLMSLVPIFIQLVANKTGSISRQETQLYCQRWFYAFQVVHVVLVVMLASSAASTVTAIIDDPNNAFEQLAQNMPLSANFYLSYVMLFAFIFASGVLLQLTGFVLSFILGRILDSTPRQKWTRYNTLNLPTWGVMYPLMELQVCIMLAYAIVTPVLLIISTLALLFAYVAYMYVFNYVYGLKHDYKGRNYVNALFQVFVGLYLAEVFLFALFIMGRAWGPLVLNVIMLAFTVLVHLYLQRRFLPLVDAVPLSLLDGAAGSVGKDQGWAEVVRAGRARPLDGLVALTNRLTGAATPAHPAPVNPDAEKAALSRSAPAAASSALARVKNFFHPSAAYNYDLAKSRLPDTYDKPLEYAEGYTRSAYTDPCIRDKEPVLWVPEDPMGVAARQAAIAEQHGVKVSTSHTGFDEKGAAIYTDNPPDYTPYDYVNH</sequence>
<dbReference type="Pfam" id="PF02714">
    <property type="entry name" value="RSN1_7TM"/>
    <property type="match status" value="1"/>
</dbReference>
<protein>
    <submittedName>
        <fullName evidence="12">AER030Cp</fullName>
    </submittedName>
</protein>
<dbReference type="AlphaFoldDB" id="Q757I3"/>
<dbReference type="EMBL" id="AE016818">
    <property type="protein sequence ID" value="AAS52714.1"/>
    <property type="molecule type" value="Genomic_DNA"/>
</dbReference>
<dbReference type="OrthoDB" id="1076608at2759"/>
<dbReference type="RefSeq" id="NP_984890.1">
    <property type="nucleotide sequence ID" value="NM_210244.1"/>
</dbReference>
<evidence type="ECO:0000313" key="12">
    <source>
        <dbReference type="EMBL" id="AAS52714.1"/>
    </source>
</evidence>
<dbReference type="OMA" id="NWACVAL"/>
<reference evidence="13" key="2">
    <citation type="journal article" date="2013" name="G3 (Bethesda)">
        <title>Genomes of Ashbya fungi isolated from insects reveal four mating-type loci, numerous translocations, lack of transposons, and distinct gene duplications.</title>
        <authorList>
            <person name="Dietrich F.S."/>
            <person name="Voegeli S."/>
            <person name="Kuo S."/>
            <person name="Philippsen P."/>
        </authorList>
    </citation>
    <scope>GENOME REANNOTATION</scope>
    <source>
        <strain evidence="13">ATCC 10895 / CBS 109.51 / FGSC 9923 / NRRL Y-1056</strain>
    </source>
</reference>
<dbReference type="PANTHER" id="PTHR13018">
    <property type="entry name" value="PROBABLE MEMBRANE PROTEIN DUF221-RELATED"/>
    <property type="match status" value="1"/>
</dbReference>
<dbReference type="InterPro" id="IPR003864">
    <property type="entry name" value="CSC1/OSCA1-like_7TM"/>
</dbReference>
<dbReference type="Proteomes" id="UP000000591">
    <property type="component" value="Chromosome V"/>
</dbReference>
<dbReference type="GO" id="GO:0005227">
    <property type="term" value="F:calcium-activated cation channel activity"/>
    <property type="evidence" value="ECO:0000318"/>
    <property type="project" value="GO_Central"/>
</dbReference>
<feature type="transmembrane region" description="Helical" evidence="7">
    <location>
        <begin position="637"/>
        <end position="661"/>
    </location>
</feature>
<evidence type="ECO:0000256" key="5">
    <source>
        <dbReference type="ARBA" id="ARBA00022989"/>
    </source>
</evidence>
<dbReference type="Pfam" id="PF14703">
    <property type="entry name" value="PHM7_cyt"/>
    <property type="match status" value="1"/>
</dbReference>
<feature type="transmembrane region" description="Helical" evidence="7">
    <location>
        <begin position="575"/>
        <end position="597"/>
    </location>
</feature>
<dbReference type="InterPro" id="IPR045122">
    <property type="entry name" value="Csc1-like"/>
</dbReference>
<dbReference type="FunCoup" id="Q757I3">
    <property type="interactions" value="152"/>
</dbReference>
<feature type="transmembrane region" description="Helical" evidence="7">
    <location>
        <begin position="481"/>
        <end position="506"/>
    </location>
</feature>
<comment type="subcellular location">
    <subcellularLocation>
        <location evidence="1">Membrane</location>
        <topology evidence="1">Multi-pass membrane protein</topology>
    </subcellularLocation>
</comment>
<dbReference type="eggNOG" id="KOG1134">
    <property type="taxonomic scope" value="Eukaryota"/>
</dbReference>
<feature type="domain" description="10TM putative phosphate transporter extracellular tail" evidence="9">
    <location>
        <begin position="774"/>
        <end position="866"/>
    </location>
</feature>
<feature type="transmembrane region" description="Helical" evidence="7">
    <location>
        <begin position="433"/>
        <end position="460"/>
    </location>
</feature>
<dbReference type="InParanoid" id="Q757I3"/>
<reference evidence="12 13" key="1">
    <citation type="journal article" date="2004" name="Science">
        <title>The Ashbya gossypii genome as a tool for mapping the ancient Saccharomyces cerevisiae genome.</title>
        <authorList>
            <person name="Dietrich F.S."/>
            <person name="Voegeli S."/>
            <person name="Brachat S."/>
            <person name="Lerch A."/>
            <person name="Gates K."/>
            <person name="Steiner S."/>
            <person name="Mohr C."/>
            <person name="Pohlmann R."/>
            <person name="Luedi P."/>
            <person name="Choi S."/>
            <person name="Wing R.A."/>
            <person name="Flavier A."/>
            <person name="Gaffney T.D."/>
            <person name="Philippsen P."/>
        </authorList>
    </citation>
    <scope>NUCLEOTIDE SEQUENCE [LARGE SCALE GENOMIC DNA]</scope>
    <source>
        <strain evidence="13">ATCC 10895 / CBS 109.51 / FGSC 9923 / NRRL Y-1056</strain>
    </source>
</reference>
<feature type="domain" description="CSC1/OSCA1-like 7TM region" evidence="8">
    <location>
        <begin position="385"/>
        <end position="658"/>
    </location>
</feature>
<keyword evidence="13" id="KW-1185">Reference proteome</keyword>
<name>Q757I3_EREGS</name>
<dbReference type="GO" id="GO:0005886">
    <property type="term" value="C:plasma membrane"/>
    <property type="evidence" value="ECO:0000318"/>
    <property type="project" value="GO_Central"/>
</dbReference>
<organism evidence="12 13">
    <name type="scientific">Eremothecium gossypii (strain ATCC 10895 / CBS 109.51 / FGSC 9923 / NRRL Y-1056)</name>
    <name type="common">Yeast</name>
    <name type="synonym">Ashbya gossypii</name>
    <dbReference type="NCBI Taxonomy" id="284811"/>
    <lineage>
        <taxon>Eukaryota</taxon>
        <taxon>Fungi</taxon>
        <taxon>Dikarya</taxon>
        <taxon>Ascomycota</taxon>
        <taxon>Saccharomycotina</taxon>
        <taxon>Saccharomycetes</taxon>
        <taxon>Saccharomycetales</taxon>
        <taxon>Saccharomycetaceae</taxon>
        <taxon>Eremothecium</taxon>
    </lineage>
</organism>
<evidence type="ECO:0000256" key="3">
    <source>
        <dbReference type="ARBA" id="ARBA00022448"/>
    </source>
</evidence>
<dbReference type="Pfam" id="PF13967">
    <property type="entry name" value="RSN1_TM"/>
    <property type="match status" value="1"/>
</dbReference>
<keyword evidence="5 7" id="KW-1133">Transmembrane helix</keyword>
<dbReference type="GeneID" id="4621092"/>
<evidence type="ECO:0000256" key="6">
    <source>
        <dbReference type="ARBA" id="ARBA00023136"/>
    </source>
</evidence>
<evidence type="ECO:0000256" key="1">
    <source>
        <dbReference type="ARBA" id="ARBA00004141"/>
    </source>
</evidence>
<feature type="transmembrane region" description="Helical" evidence="7">
    <location>
        <begin position="387"/>
        <end position="413"/>
    </location>
</feature>
<evidence type="ECO:0000256" key="4">
    <source>
        <dbReference type="ARBA" id="ARBA00022692"/>
    </source>
</evidence>
<dbReference type="InterPro" id="IPR022257">
    <property type="entry name" value="PHM7_ext"/>
</dbReference>
<comment type="similarity">
    <text evidence="2">Belongs to the CSC1 (TC 1.A.17) family.</text>
</comment>
<dbReference type="HOGENOM" id="CLU_002458_2_1_1"/>
<evidence type="ECO:0000313" key="13">
    <source>
        <dbReference type="Proteomes" id="UP000000591"/>
    </source>
</evidence>
<keyword evidence="3" id="KW-0813">Transport</keyword>
<feature type="transmembrane region" description="Helical" evidence="7">
    <location>
        <begin position="603"/>
        <end position="625"/>
    </location>
</feature>
<dbReference type="PANTHER" id="PTHR13018:SF139">
    <property type="entry name" value="PHOSPHATE METABOLISM PROTEIN 7"/>
    <property type="match status" value="1"/>
</dbReference>
<feature type="domain" description="CSC1/OSCA1-like cytosolic" evidence="11">
    <location>
        <begin position="189"/>
        <end position="373"/>
    </location>
</feature>
<dbReference type="STRING" id="284811.Q757I3"/>
<dbReference type="Pfam" id="PF12621">
    <property type="entry name" value="PHM7_ext"/>
    <property type="match status" value="1"/>
</dbReference>
<evidence type="ECO:0000259" key="11">
    <source>
        <dbReference type="Pfam" id="PF14703"/>
    </source>
</evidence>
<feature type="transmembrane region" description="Helical" evidence="7">
    <location>
        <begin position="526"/>
        <end position="555"/>
    </location>
</feature>
<keyword evidence="6 7" id="KW-0472">Membrane</keyword>
<evidence type="ECO:0000259" key="9">
    <source>
        <dbReference type="Pfam" id="PF12621"/>
    </source>
</evidence>
<feature type="transmembrane region" description="Helical" evidence="7">
    <location>
        <begin position="95"/>
        <end position="118"/>
    </location>
</feature>
<evidence type="ECO:0000259" key="8">
    <source>
        <dbReference type="Pfam" id="PF02714"/>
    </source>
</evidence>